<dbReference type="InterPro" id="IPR039566">
    <property type="entry name" value="CvfB_S1_st"/>
</dbReference>
<dbReference type="Gene3D" id="1.10.10.10">
    <property type="entry name" value="Winged helix-like DNA-binding domain superfamily/Winged helix DNA-binding domain"/>
    <property type="match status" value="1"/>
</dbReference>
<dbReference type="EMBL" id="QFXC01000002">
    <property type="protein sequence ID" value="RDH85944.1"/>
    <property type="molecule type" value="Genomic_DNA"/>
</dbReference>
<evidence type="ECO:0000313" key="4">
    <source>
        <dbReference type="Proteomes" id="UP000254266"/>
    </source>
</evidence>
<protein>
    <submittedName>
        <fullName evidence="3">GntR family transcriptional regulator</fullName>
    </submittedName>
</protein>
<dbReference type="SMART" id="SM00316">
    <property type="entry name" value="S1"/>
    <property type="match status" value="3"/>
</dbReference>
<comment type="caution">
    <text evidence="3">The sequence shown here is derived from an EMBL/GenBank/DDBJ whole genome shotgun (WGS) entry which is preliminary data.</text>
</comment>
<accession>A0A370DNJ3</accession>
<dbReference type="PANTHER" id="PTHR37296">
    <property type="entry name" value="CONSERVED VIRULENCE FACTOR B"/>
    <property type="match status" value="1"/>
</dbReference>
<dbReference type="InterPro" id="IPR012340">
    <property type="entry name" value="NA-bd_OB-fold"/>
</dbReference>
<name>A0A370DNJ3_9GAMM</name>
<feature type="domain" description="S1 motif" evidence="2">
    <location>
        <begin position="145"/>
        <end position="207"/>
    </location>
</feature>
<dbReference type="PANTHER" id="PTHR37296:SF1">
    <property type="entry name" value="CONSERVED VIRULENCE FACTOR B"/>
    <property type="match status" value="1"/>
</dbReference>
<dbReference type="Gene3D" id="2.40.50.140">
    <property type="entry name" value="Nucleic acid-binding proteins"/>
    <property type="match status" value="1"/>
</dbReference>
<dbReference type="InterPro" id="IPR014464">
    <property type="entry name" value="CvfB_fam"/>
</dbReference>
<dbReference type="Pfam" id="PF13509">
    <property type="entry name" value="S1_2"/>
    <property type="match status" value="2"/>
</dbReference>
<dbReference type="InterPro" id="IPR036388">
    <property type="entry name" value="WH-like_DNA-bd_sf"/>
</dbReference>
<dbReference type="InterPro" id="IPR040764">
    <property type="entry name" value="CvfB_WH"/>
</dbReference>
<dbReference type="AlphaFoldDB" id="A0A370DNJ3"/>
<reference evidence="3 4" key="1">
    <citation type="journal article" date="2018" name="ISME J.">
        <title>Endosymbiont genomes yield clues of tubeworm success.</title>
        <authorList>
            <person name="Li Y."/>
            <person name="Liles M.R."/>
            <person name="Halanych K.M."/>
        </authorList>
    </citation>
    <scope>NUCLEOTIDE SEQUENCE [LARGE SCALE GENOMIC DNA]</scope>
    <source>
        <strain evidence="3">A1464</strain>
    </source>
</reference>
<proteinExistence type="inferred from homology"/>
<evidence type="ECO:0000259" key="2">
    <source>
        <dbReference type="SMART" id="SM00316"/>
    </source>
</evidence>
<keyword evidence="4" id="KW-1185">Reference proteome</keyword>
<dbReference type="InterPro" id="IPR003029">
    <property type="entry name" value="S1_domain"/>
</dbReference>
<evidence type="ECO:0000256" key="1">
    <source>
        <dbReference type="PIRNR" id="PIRNR012524"/>
    </source>
</evidence>
<dbReference type="Pfam" id="PF17783">
    <property type="entry name" value="WHD_CvfB"/>
    <property type="match status" value="1"/>
</dbReference>
<organism evidence="3 4">
    <name type="scientific">endosymbiont of Galathealinum brachiosum</name>
    <dbReference type="NCBI Taxonomy" id="2200906"/>
    <lineage>
        <taxon>Bacteria</taxon>
        <taxon>Pseudomonadati</taxon>
        <taxon>Pseudomonadota</taxon>
        <taxon>Gammaproteobacteria</taxon>
        <taxon>sulfur-oxidizing symbionts</taxon>
    </lineage>
</organism>
<dbReference type="Proteomes" id="UP000254266">
    <property type="component" value="Unassembled WGS sequence"/>
</dbReference>
<comment type="similarity">
    <text evidence="1">Belongs to the CvfB family.</text>
</comment>
<dbReference type="PIRSF" id="PIRSF012524">
    <property type="entry name" value="YitL_S1"/>
    <property type="match status" value="1"/>
</dbReference>
<sequence length="283" mass="32063">MIEIGYYYDLEVVKKVDFGYYLDADNLGEVLLPIKFAPDDLEIGDELEVFLYLDSEGLPIATTQEAYAAVEEFCYLRVVDVTNVGAFLDWGLDKDILVPFAEQHRPMEVGKSYLVYLYVSDIDGRIIASSKIDKFLDDDAPHNYKPQQSVDLIIANSTQLGYKAIINHEHWGVLYKNEVFKQLSFGQSIKGFIKHVRPDGKIDLSLQGGDETRTKNKHIILDYLKSQQGFATVNDRTDPEVITELFGMSKAAFKKAIGGLYKERIITIESDGIRLNSINKETE</sequence>
<evidence type="ECO:0000313" key="3">
    <source>
        <dbReference type="EMBL" id="RDH85944.1"/>
    </source>
</evidence>
<gene>
    <name evidence="3" type="ORF">DIZ80_00260</name>
</gene>
<feature type="domain" description="S1 motif" evidence="2">
    <location>
        <begin position="69"/>
        <end position="131"/>
    </location>
</feature>
<feature type="domain" description="S1 motif" evidence="2">
    <location>
        <begin position="3"/>
        <end position="64"/>
    </location>
</feature>
<dbReference type="GO" id="GO:0003676">
    <property type="term" value="F:nucleic acid binding"/>
    <property type="evidence" value="ECO:0007669"/>
    <property type="project" value="InterPro"/>
</dbReference>